<evidence type="ECO:0000313" key="1">
    <source>
        <dbReference type="EMBL" id="KAI0306376.1"/>
    </source>
</evidence>
<sequence>MSSWIPSFRRDSNYRRISQVDLPAVAQQWQDLCLASGGDVFTNQPCVQLAGIAGINALLSTGGTCDQQDNADNMIDFAKSSGITNKDALIAAAIAYRKHPRNADNVNGVTPSTPYCTKAPRNQELVGVANEQLPGVDPGLYGGPNVPIVAFGGDGTCPAGKTPDVSTCSCV</sequence>
<accession>A0AAD4QRX2</accession>
<protein>
    <submittedName>
        <fullName evidence="1">Uncharacterized protein</fullName>
    </submittedName>
</protein>
<reference evidence="1" key="1">
    <citation type="journal article" date="2022" name="New Phytol.">
        <title>Evolutionary transition to the ectomycorrhizal habit in the genomes of a hyperdiverse lineage of mushroom-forming fungi.</title>
        <authorList>
            <person name="Looney B."/>
            <person name="Miyauchi S."/>
            <person name="Morin E."/>
            <person name="Drula E."/>
            <person name="Courty P.E."/>
            <person name="Kohler A."/>
            <person name="Kuo A."/>
            <person name="LaButti K."/>
            <person name="Pangilinan J."/>
            <person name="Lipzen A."/>
            <person name="Riley R."/>
            <person name="Andreopoulos W."/>
            <person name="He G."/>
            <person name="Johnson J."/>
            <person name="Nolan M."/>
            <person name="Tritt A."/>
            <person name="Barry K.W."/>
            <person name="Grigoriev I.V."/>
            <person name="Nagy L.G."/>
            <person name="Hibbett D."/>
            <person name="Henrissat B."/>
            <person name="Matheny P.B."/>
            <person name="Labbe J."/>
            <person name="Martin F.M."/>
        </authorList>
    </citation>
    <scope>NUCLEOTIDE SEQUENCE</scope>
    <source>
        <strain evidence="1">BPL690</strain>
    </source>
</reference>
<name>A0AAD4QRX2_9AGAM</name>
<proteinExistence type="predicted"/>
<gene>
    <name evidence="1" type="ORF">B0F90DRAFT_1623733</name>
</gene>
<organism evidence="1 2">
    <name type="scientific">Multifurca ochricompacta</name>
    <dbReference type="NCBI Taxonomy" id="376703"/>
    <lineage>
        <taxon>Eukaryota</taxon>
        <taxon>Fungi</taxon>
        <taxon>Dikarya</taxon>
        <taxon>Basidiomycota</taxon>
        <taxon>Agaricomycotina</taxon>
        <taxon>Agaricomycetes</taxon>
        <taxon>Russulales</taxon>
        <taxon>Russulaceae</taxon>
        <taxon>Multifurca</taxon>
    </lineage>
</organism>
<dbReference type="Proteomes" id="UP001203297">
    <property type="component" value="Unassembled WGS sequence"/>
</dbReference>
<evidence type="ECO:0000313" key="2">
    <source>
        <dbReference type="Proteomes" id="UP001203297"/>
    </source>
</evidence>
<keyword evidence="2" id="KW-1185">Reference proteome</keyword>
<comment type="caution">
    <text evidence="1">The sequence shown here is derived from an EMBL/GenBank/DDBJ whole genome shotgun (WGS) entry which is preliminary data.</text>
</comment>
<dbReference type="EMBL" id="WTXG01000003">
    <property type="protein sequence ID" value="KAI0306376.1"/>
    <property type="molecule type" value="Genomic_DNA"/>
</dbReference>
<dbReference type="AlphaFoldDB" id="A0AAD4QRX2"/>